<organism evidence="2 3">
    <name type="scientific">Nonomuraea deserti</name>
    <dbReference type="NCBI Taxonomy" id="1848322"/>
    <lineage>
        <taxon>Bacteria</taxon>
        <taxon>Bacillati</taxon>
        <taxon>Actinomycetota</taxon>
        <taxon>Actinomycetes</taxon>
        <taxon>Streptosporangiales</taxon>
        <taxon>Streptosporangiaceae</taxon>
        <taxon>Nonomuraea</taxon>
    </lineage>
</organism>
<accession>A0A4R4WAQ1</accession>
<dbReference type="Gene3D" id="3.40.30.10">
    <property type="entry name" value="Glutaredoxin"/>
    <property type="match status" value="1"/>
</dbReference>
<dbReference type="Pfam" id="PF01323">
    <property type="entry name" value="DSBA"/>
    <property type="match status" value="1"/>
</dbReference>
<dbReference type="AlphaFoldDB" id="A0A4R4WAQ1"/>
<evidence type="ECO:0000313" key="3">
    <source>
        <dbReference type="Proteomes" id="UP000295258"/>
    </source>
</evidence>
<dbReference type="PANTHER" id="PTHR13887:SF33">
    <property type="entry name" value="ISOMERASE"/>
    <property type="match status" value="1"/>
</dbReference>
<dbReference type="GO" id="GO:0016491">
    <property type="term" value="F:oxidoreductase activity"/>
    <property type="evidence" value="ECO:0007669"/>
    <property type="project" value="InterPro"/>
</dbReference>
<sequence>MTTQVDVFVDYVCPFCFLVEPAIEELRRERDVEVTIRPFELRPDPVPTLRPEDEYLPRVWKDAVYPMAERVGVPMTLPSVSPQPRTAKAFMVLQLARERGRAEAYTEAMFQAFFQEDRNIGEDEVIIDVATSVGLDRAEARQALHSEERRIRQREDQEYAVNVVGIDAVPSVVIGGHVLRGVPSATRLMKVVDQLAAQEAGPRAPRAEDRS</sequence>
<dbReference type="SUPFAM" id="SSF52833">
    <property type="entry name" value="Thioredoxin-like"/>
    <property type="match status" value="1"/>
</dbReference>
<feature type="domain" description="DSBA-like thioredoxin" evidence="1">
    <location>
        <begin position="4"/>
        <end position="187"/>
    </location>
</feature>
<dbReference type="InterPro" id="IPR036249">
    <property type="entry name" value="Thioredoxin-like_sf"/>
</dbReference>
<dbReference type="InterPro" id="IPR001853">
    <property type="entry name" value="DSBA-like_thioredoxin_dom"/>
</dbReference>
<dbReference type="RefSeq" id="WP_132593476.1">
    <property type="nucleotide sequence ID" value="NZ_SMKO01000012.1"/>
</dbReference>
<dbReference type="InterPro" id="IPR011767">
    <property type="entry name" value="GLR_AS"/>
</dbReference>
<reference evidence="2 3" key="1">
    <citation type="submission" date="2019-03" db="EMBL/GenBank/DDBJ databases">
        <title>Draft genome sequences of novel Actinobacteria.</title>
        <authorList>
            <person name="Sahin N."/>
            <person name="Ay H."/>
            <person name="Saygin H."/>
        </authorList>
    </citation>
    <scope>NUCLEOTIDE SEQUENCE [LARGE SCALE GENOMIC DNA]</scope>
    <source>
        <strain evidence="2 3">KC310</strain>
    </source>
</reference>
<comment type="caution">
    <text evidence="2">The sequence shown here is derived from an EMBL/GenBank/DDBJ whole genome shotgun (WGS) entry which is preliminary data.</text>
</comment>
<name>A0A4R4WAQ1_9ACTN</name>
<dbReference type="EMBL" id="SMKO01000012">
    <property type="protein sequence ID" value="TDD10390.1"/>
    <property type="molecule type" value="Genomic_DNA"/>
</dbReference>
<proteinExistence type="predicted"/>
<dbReference type="PANTHER" id="PTHR13887">
    <property type="entry name" value="GLUTATHIONE S-TRANSFERASE KAPPA"/>
    <property type="match status" value="1"/>
</dbReference>
<evidence type="ECO:0000313" key="2">
    <source>
        <dbReference type="EMBL" id="TDD10390.1"/>
    </source>
</evidence>
<dbReference type="Proteomes" id="UP000295258">
    <property type="component" value="Unassembled WGS sequence"/>
</dbReference>
<dbReference type="PROSITE" id="PS00195">
    <property type="entry name" value="GLUTAREDOXIN_1"/>
    <property type="match status" value="1"/>
</dbReference>
<evidence type="ECO:0000259" key="1">
    <source>
        <dbReference type="Pfam" id="PF01323"/>
    </source>
</evidence>
<protein>
    <submittedName>
        <fullName evidence="2">Thioredoxin</fullName>
    </submittedName>
</protein>
<keyword evidence="3" id="KW-1185">Reference proteome</keyword>
<gene>
    <name evidence="2" type="ORF">E1292_07725</name>
</gene>